<dbReference type="Proteomes" id="UP000046393">
    <property type="component" value="Unplaced"/>
</dbReference>
<dbReference type="WBParaSite" id="SMUV_0000612901-mRNA-1">
    <property type="protein sequence ID" value="SMUV_0000612901-mRNA-1"/>
    <property type="gene ID" value="SMUV_0000612901"/>
</dbReference>
<reference evidence="3" key="1">
    <citation type="submission" date="2017-02" db="UniProtKB">
        <authorList>
            <consortium name="WormBaseParasite"/>
        </authorList>
    </citation>
    <scope>IDENTIFICATION</scope>
</reference>
<accession>A0A0N5ANE5</accession>
<evidence type="ECO:0000313" key="3">
    <source>
        <dbReference type="WBParaSite" id="SMUV_0000612901-mRNA-1"/>
    </source>
</evidence>
<keyword evidence="2" id="KW-1185">Reference proteome</keyword>
<evidence type="ECO:0000313" key="2">
    <source>
        <dbReference type="Proteomes" id="UP000046393"/>
    </source>
</evidence>
<feature type="compositionally biased region" description="Basic and acidic residues" evidence="1">
    <location>
        <begin position="1"/>
        <end position="52"/>
    </location>
</feature>
<proteinExistence type="predicted"/>
<name>A0A0N5ANE5_9BILA</name>
<dbReference type="AlphaFoldDB" id="A0A0N5ANE5"/>
<sequence>MCIIDGERRKDEEKDAEEDVRKKEEERNKNESQGTKLEDTSDNKLFENDQRSKSLKATATVSNRTLSKMWSRLD</sequence>
<organism evidence="2 3">
    <name type="scientific">Syphacia muris</name>
    <dbReference type="NCBI Taxonomy" id="451379"/>
    <lineage>
        <taxon>Eukaryota</taxon>
        <taxon>Metazoa</taxon>
        <taxon>Ecdysozoa</taxon>
        <taxon>Nematoda</taxon>
        <taxon>Chromadorea</taxon>
        <taxon>Rhabditida</taxon>
        <taxon>Spirurina</taxon>
        <taxon>Oxyuridomorpha</taxon>
        <taxon>Oxyuroidea</taxon>
        <taxon>Oxyuridae</taxon>
        <taxon>Syphacia</taxon>
    </lineage>
</organism>
<protein>
    <submittedName>
        <fullName evidence="3">Uncharacterized protein</fullName>
    </submittedName>
</protein>
<feature type="region of interest" description="Disordered" evidence="1">
    <location>
        <begin position="1"/>
        <end position="59"/>
    </location>
</feature>
<evidence type="ECO:0000256" key="1">
    <source>
        <dbReference type="SAM" id="MobiDB-lite"/>
    </source>
</evidence>